<comment type="caution">
    <text evidence="2">The sequence shown here is derived from an EMBL/GenBank/DDBJ whole genome shotgun (WGS) entry which is preliminary data.</text>
</comment>
<name>A0A565BZB2_9BRAS</name>
<feature type="compositionally biased region" description="Pro residues" evidence="1">
    <location>
        <begin position="216"/>
        <end position="225"/>
    </location>
</feature>
<reference evidence="2" key="1">
    <citation type="submission" date="2019-07" db="EMBL/GenBank/DDBJ databases">
        <authorList>
            <person name="Dittberner H."/>
        </authorList>
    </citation>
    <scope>NUCLEOTIDE SEQUENCE [LARGE SCALE GENOMIC DNA]</scope>
</reference>
<keyword evidence="3" id="KW-1185">Reference proteome</keyword>
<sequence>MAKKMSSPLKFSPTKFLPPALPRSMVVRWVSLPPPEPPPPLESLSNLLETDQTSVGYPNETLPGLLGLGNLRPSLPVSIDSGESSTCVVLNFGQTTHSPVTPSDLQQMLRHSQNLDPSLDDSTRLFTDAGGWSLSKASGGCSSTSPSWVADQPTRQLLLSHPSPRKPYSPLNFDQIWAWPKISFGPPIPKRPNPSSPMFLQRGVGCSDRLTLPPDRGYPPPPPSSPSIGLLHTIESQPRR</sequence>
<evidence type="ECO:0000313" key="2">
    <source>
        <dbReference type="EMBL" id="VVB06745.1"/>
    </source>
</evidence>
<dbReference type="EMBL" id="CABITT030000006">
    <property type="protein sequence ID" value="VVB06745.1"/>
    <property type="molecule type" value="Genomic_DNA"/>
</dbReference>
<dbReference type="Proteomes" id="UP000489600">
    <property type="component" value="Unassembled WGS sequence"/>
</dbReference>
<evidence type="ECO:0000313" key="3">
    <source>
        <dbReference type="Proteomes" id="UP000489600"/>
    </source>
</evidence>
<gene>
    <name evidence="2" type="ORF">ANE_LOCUS17189</name>
</gene>
<feature type="region of interest" description="Disordered" evidence="1">
    <location>
        <begin position="188"/>
        <end position="240"/>
    </location>
</feature>
<dbReference type="AlphaFoldDB" id="A0A565BZB2"/>
<proteinExistence type="predicted"/>
<evidence type="ECO:0000256" key="1">
    <source>
        <dbReference type="SAM" id="MobiDB-lite"/>
    </source>
</evidence>
<organism evidence="2 3">
    <name type="scientific">Arabis nemorensis</name>
    <dbReference type="NCBI Taxonomy" id="586526"/>
    <lineage>
        <taxon>Eukaryota</taxon>
        <taxon>Viridiplantae</taxon>
        <taxon>Streptophyta</taxon>
        <taxon>Embryophyta</taxon>
        <taxon>Tracheophyta</taxon>
        <taxon>Spermatophyta</taxon>
        <taxon>Magnoliopsida</taxon>
        <taxon>eudicotyledons</taxon>
        <taxon>Gunneridae</taxon>
        <taxon>Pentapetalae</taxon>
        <taxon>rosids</taxon>
        <taxon>malvids</taxon>
        <taxon>Brassicales</taxon>
        <taxon>Brassicaceae</taxon>
        <taxon>Arabideae</taxon>
        <taxon>Arabis</taxon>
    </lineage>
</organism>
<accession>A0A565BZB2</accession>
<protein>
    <submittedName>
        <fullName evidence="2">Uncharacterized protein</fullName>
    </submittedName>
</protein>